<evidence type="ECO:0000313" key="2">
    <source>
        <dbReference type="Proteomes" id="UP000234323"/>
    </source>
</evidence>
<proteinExistence type="predicted"/>
<reference evidence="1 2" key="1">
    <citation type="submission" date="2015-10" db="EMBL/GenBank/DDBJ databases">
        <title>Genome analyses suggest a sexual origin of heterokaryosis in a supposedly ancient asexual fungus.</title>
        <authorList>
            <person name="Ropars J."/>
            <person name="Sedzielewska K."/>
            <person name="Noel J."/>
            <person name="Charron P."/>
            <person name="Farinelli L."/>
            <person name="Marton T."/>
            <person name="Kruger M."/>
            <person name="Pelin A."/>
            <person name="Brachmann A."/>
            <person name="Corradi N."/>
        </authorList>
    </citation>
    <scope>NUCLEOTIDE SEQUENCE [LARGE SCALE GENOMIC DNA]</scope>
    <source>
        <strain evidence="1 2">A4</strain>
    </source>
</reference>
<keyword evidence="2" id="KW-1185">Reference proteome</keyword>
<gene>
    <name evidence="1" type="ORF">RhiirA4_491931</name>
</gene>
<organism evidence="1 2">
    <name type="scientific">Rhizophagus irregularis</name>
    <dbReference type="NCBI Taxonomy" id="588596"/>
    <lineage>
        <taxon>Eukaryota</taxon>
        <taxon>Fungi</taxon>
        <taxon>Fungi incertae sedis</taxon>
        <taxon>Mucoromycota</taxon>
        <taxon>Glomeromycotina</taxon>
        <taxon>Glomeromycetes</taxon>
        <taxon>Glomerales</taxon>
        <taxon>Glomeraceae</taxon>
        <taxon>Rhizophagus</taxon>
    </lineage>
</organism>
<evidence type="ECO:0000313" key="1">
    <source>
        <dbReference type="EMBL" id="PKY63344.1"/>
    </source>
</evidence>
<dbReference type="AlphaFoldDB" id="A0A2I1HWT6"/>
<dbReference type="EMBL" id="LLXI01009887">
    <property type="protein sequence ID" value="PKY63344.1"/>
    <property type="molecule type" value="Genomic_DNA"/>
</dbReference>
<protein>
    <submittedName>
        <fullName evidence="1">Uncharacterized protein</fullName>
    </submittedName>
</protein>
<dbReference type="Proteomes" id="UP000234323">
    <property type="component" value="Unassembled WGS sequence"/>
</dbReference>
<comment type="caution">
    <text evidence="1">The sequence shown here is derived from an EMBL/GenBank/DDBJ whole genome shotgun (WGS) entry which is preliminary data.</text>
</comment>
<sequence>MEYLWSFLEREWIDVTNKSILDSQTKFDEVSNKVTKALKNTGNFLNDLAGNEPIALPHTLWFGILDLAQNLIQKSTRTATYGLCYYLAIESLNKAPSSFIQFKAVEILLHLHNIDSKMFSMIDDDFDQYIKELNKNNKSSDFSEKFQNLLLFIKEKYLEDLKILSENIEKEKKGKGKGKV</sequence>
<accession>A0A2I1HWT6</accession>
<name>A0A2I1HWT6_9GLOM</name>